<proteinExistence type="inferred from homology"/>
<dbReference type="RefSeq" id="WP_308450531.1">
    <property type="nucleotide sequence ID" value="NZ_JAJEPU010000004.1"/>
</dbReference>
<dbReference type="NCBIfam" id="NF037995">
    <property type="entry name" value="TRAP_S1"/>
    <property type="match status" value="1"/>
</dbReference>
<reference evidence="5" key="1">
    <citation type="submission" date="2021-10" db="EMBL/GenBank/DDBJ databases">
        <title>Anaerobic single-cell dispensing facilitates the cultivation of human gut bacteria.</title>
        <authorList>
            <person name="Afrizal A."/>
        </authorList>
    </citation>
    <scope>NUCLEOTIDE SEQUENCE</scope>
    <source>
        <strain evidence="5">CLA-AA-H274</strain>
    </source>
</reference>
<dbReference type="NCBIfam" id="TIGR00787">
    <property type="entry name" value="dctP"/>
    <property type="match status" value="1"/>
</dbReference>
<accession>A0AAE3APM5</accession>
<name>A0AAE3APM5_9FIRM</name>
<comment type="caution">
    <text evidence="5">The sequence shown here is derived from an EMBL/GenBank/DDBJ whole genome shotgun (WGS) entry which is preliminary data.</text>
</comment>
<evidence type="ECO:0000256" key="2">
    <source>
        <dbReference type="ARBA" id="ARBA00009023"/>
    </source>
</evidence>
<dbReference type="EMBL" id="JAJEPU010000004">
    <property type="protein sequence ID" value="MCC2163734.1"/>
    <property type="molecule type" value="Genomic_DNA"/>
</dbReference>
<comment type="similarity">
    <text evidence="2">Belongs to the bacterial solute-binding protein 7 family.</text>
</comment>
<keyword evidence="6" id="KW-1185">Reference proteome</keyword>
<dbReference type="InterPro" id="IPR018389">
    <property type="entry name" value="DctP_fam"/>
</dbReference>
<dbReference type="Proteomes" id="UP001198962">
    <property type="component" value="Unassembled WGS sequence"/>
</dbReference>
<evidence type="ECO:0000313" key="5">
    <source>
        <dbReference type="EMBL" id="MCC2163734.1"/>
    </source>
</evidence>
<evidence type="ECO:0000256" key="1">
    <source>
        <dbReference type="ARBA" id="ARBA00004196"/>
    </source>
</evidence>
<evidence type="ECO:0000256" key="4">
    <source>
        <dbReference type="ARBA" id="ARBA00022729"/>
    </source>
</evidence>
<comment type="subcellular location">
    <subcellularLocation>
        <location evidence="1">Cell envelope</location>
    </subcellularLocation>
</comment>
<dbReference type="PANTHER" id="PTHR33376:SF4">
    <property type="entry name" value="SIALIC ACID-BINDING PERIPLASMIC PROTEIN SIAP"/>
    <property type="match status" value="1"/>
</dbReference>
<dbReference type="GO" id="GO:0030288">
    <property type="term" value="C:outer membrane-bounded periplasmic space"/>
    <property type="evidence" value="ECO:0007669"/>
    <property type="project" value="InterPro"/>
</dbReference>
<gene>
    <name evidence="5" type="ORF">LKD32_02365</name>
</gene>
<dbReference type="Pfam" id="PF03480">
    <property type="entry name" value="DctP"/>
    <property type="match status" value="1"/>
</dbReference>
<evidence type="ECO:0000313" key="6">
    <source>
        <dbReference type="Proteomes" id="UP001198962"/>
    </source>
</evidence>
<dbReference type="Gene3D" id="3.40.190.170">
    <property type="entry name" value="Bacterial extracellular solute-binding protein, family 7"/>
    <property type="match status" value="1"/>
</dbReference>
<evidence type="ECO:0000256" key="3">
    <source>
        <dbReference type="ARBA" id="ARBA00022448"/>
    </source>
</evidence>
<dbReference type="CDD" id="cd13675">
    <property type="entry name" value="PBP2_TRAP_SBP_like_5"/>
    <property type="match status" value="1"/>
</dbReference>
<keyword evidence="3" id="KW-0813">Transport</keyword>
<organism evidence="5 6">
    <name type="scientific">Brotaphodocola catenula</name>
    <dbReference type="NCBI Taxonomy" id="2885361"/>
    <lineage>
        <taxon>Bacteria</taxon>
        <taxon>Bacillati</taxon>
        <taxon>Bacillota</taxon>
        <taxon>Clostridia</taxon>
        <taxon>Lachnospirales</taxon>
        <taxon>Lachnospiraceae</taxon>
        <taxon>Brotaphodocola</taxon>
    </lineage>
</organism>
<dbReference type="PIRSF" id="PIRSF006470">
    <property type="entry name" value="DctB"/>
    <property type="match status" value="1"/>
</dbReference>
<dbReference type="PANTHER" id="PTHR33376">
    <property type="match status" value="1"/>
</dbReference>
<dbReference type="AlphaFoldDB" id="A0AAE3APM5"/>
<sequence length="335" mass="36901">MKRTQVAALVAVGAFVAGAVAIWHDSKPMVSSNGTITLRMAQTSSETGAIGQSMNEFADEIYDRTDGRYKIEVYHNGQLGAEIDTIEGCQMGTIDIAVVNQSTLGNFISNFQALDIPYLITSTDQADRVFLGEIGDSFLERLSGVQLVGLGIWESGFRNLTNGKKDINSVDDIKGLKIRTMENQIHIAFWKALGADATPMAWGEAYTALQQGALDGQENPSTVILTNNVAQVNSHLAITEHAYSTVFLIMSPTTWASLGEEDQKIFKEVMDECSQKERVLSRQMDTEAVEQLKEQGMTVTYPEKQPFIDAASSLYETWEKDYGKVMSDIRALKTN</sequence>
<dbReference type="InterPro" id="IPR004682">
    <property type="entry name" value="TRAP_DctP"/>
</dbReference>
<dbReference type="InterPro" id="IPR038404">
    <property type="entry name" value="TRAP_DctP_sf"/>
</dbReference>
<protein>
    <submittedName>
        <fullName evidence="5">TRAP transporter substrate-binding protein</fullName>
    </submittedName>
</protein>
<dbReference type="GO" id="GO:0055085">
    <property type="term" value="P:transmembrane transport"/>
    <property type="evidence" value="ECO:0007669"/>
    <property type="project" value="InterPro"/>
</dbReference>
<keyword evidence="4" id="KW-0732">Signal</keyword>